<dbReference type="InterPro" id="IPR020568">
    <property type="entry name" value="Ribosomal_Su5_D2-typ_SF"/>
</dbReference>
<feature type="domain" description="PDZ" evidence="2">
    <location>
        <begin position="131"/>
        <end position="213"/>
    </location>
</feature>
<comment type="catalytic activity">
    <reaction evidence="1">
        <text>Hydrolysis of proteins in presence of ATP.</text>
        <dbReference type="EC" id="3.4.21.53"/>
    </reaction>
</comment>
<dbReference type="EC" id="3.4.21.53" evidence="1"/>
<feature type="active site" evidence="1">
    <location>
        <position position="256"/>
    </location>
</feature>
<reference evidence="4" key="1">
    <citation type="submission" date="2022-02" db="EMBL/GenBank/DDBJ databases">
        <authorList>
            <person name="Lee M."/>
            <person name="Kim S.-J."/>
            <person name="Jung M.-Y."/>
        </authorList>
    </citation>
    <scope>NUCLEOTIDE SEQUENCE</scope>
    <source>
        <strain evidence="4">JHP9</strain>
    </source>
</reference>
<dbReference type="InterPro" id="IPR036034">
    <property type="entry name" value="PDZ_sf"/>
</dbReference>
<evidence type="ECO:0000313" key="5">
    <source>
        <dbReference type="Proteomes" id="UP001203761"/>
    </source>
</evidence>
<comment type="similarity">
    <text evidence="1">Belongs to the peptidase S16 family.</text>
</comment>
<keyword evidence="1" id="KW-0720">Serine protease</keyword>
<keyword evidence="1" id="KW-0645">Protease</keyword>
<evidence type="ECO:0000259" key="2">
    <source>
        <dbReference type="PROSITE" id="PS50106"/>
    </source>
</evidence>
<gene>
    <name evidence="4" type="ORF">Bequi_01020</name>
</gene>
<protein>
    <recommendedName>
        <fullName evidence="1">endopeptidase La</fullName>
        <ecNumber evidence="1">3.4.21.53</ecNumber>
    </recommendedName>
</protein>
<dbReference type="PROSITE" id="PS50106">
    <property type="entry name" value="PDZ"/>
    <property type="match status" value="1"/>
</dbReference>
<sequence>MSSFRAPRRLARAGSALARPRLAMATLALLCAMLLGAMLLPVPYVIERPGPAIDVLGEYEGEKILQIEGRETYPTDGALMMTTVAVDGGPGYTVTPLEVIGAWLDRSQAVMPREVVFPAQQTKDETTLQTSVQMSTSQQGAVAVALEELGIPYTDAVLIAGVETGAPADGLLEAGDELLTVNGSAAADPAGFQALTAATPAGQDVRLTVRRDGAEQEIAVTPEMRDGVPRLGIVLATGHVFPFEVHLAVGEVGGPSAGTMFALSVYDELTPGALTGGAEIAGTGTIDEDGAVGPIGGIRQKMVGAREKGAEYFLAPGGNCEQVVGRIPDGLQVVRVDTFEGALHAVETIGEGGDVSALPTCG</sequence>
<keyword evidence="5" id="KW-1185">Reference proteome</keyword>
<dbReference type="RefSeq" id="WP_249736143.1">
    <property type="nucleotide sequence ID" value="NZ_JAKNCJ010000001.1"/>
</dbReference>
<dbReference type="Pfam" id="PF13180">
    <property type="entry name" value="PDZ_2"/>
    <property type="match status" value="1"/>
</dbReference>
<dbReference type="Proteomes" id="UP001203761">
    <property type="component" value="Unassembled WGS sequence"/>
</dbReference>
<feature type="domain" description="Lon proteolytic" evidence="3">
    <location>
        <begin position="249"/>
        <end position="349"/>
    </location>
</feature>
<proteinExistence type="inferred from homology"/>
<dbReference type="EMBL" id="JAKNCJ010000001">
    <property type="protein sequence ID" value="MCL6421979.1"/>
    <property type="molecule type" value="Genomic_DNA"/>
</dbReference>
<accession>A0ABT0QWE1</accession>
<dbReference type="SUPFAM" id="SSF50156">
    <property type="entry name" value="PDZ domain-like"/>
    <property type="match status" value="1"/>
</dbReference>
<dbReference type="InterPro" id="IPR014721">
    <property type="entry name" value="Ribsml_uS5_D2-typ_fold_subgr"/>
</dbReference>
<feature type="active site" evidence="1">
    <location>
        <position position="301"/>
    </location>
</feature>
<keyword evidence="1" id="KW-0378">Hydrolase</keyword>
<evidence type="ECO:0000259" key="3">
    <source>
        <dbReference type="PROSITE" id="PS51786"/>
    </source>
</evidence>
<evidence type="ECO:0000313" key="4">
    <source>
        <dbReference type="EMBL" id="MCL6421979.1"/>
    </source>
</evidence>
<dbReference type="InterPro" id="IPR001478">
    <property type="entry name" value="PDZ"/>
</dbReference>
<dbReference type="InterPro" id="IPR008269">
    <property type="entry name" value="Lon_proteolytic"/>
</dbReference>
<dbReference type="SMART" id="SM00228">
    <property type="entry name" value="PDZ"/>
    <property type="match status" value="1"/>
</dbReference>
<evidence type="ECO:0000256" key="1">
    <source>
        <dbReference type="PROSITE-ProRule" id="PRU01122"/>
    </source>
</evidence>
<dbReference type="Gene3D" id="3.30.230.10">
    <property type="match status" value="1"/>
</dbReference>
<organism evidence="4 5">
    <name type="scientific">Brachybacterium equifaecis</name>
    <dbReference type="NCBI Taxonomy" id="2910770"/>
    <lineage>
        <taxon>Bacteria</taxon>
        <taxon>Bacillati</taxon>
        <taxon>Actinomycetota</taxon>
        <taxon>Actinomycetes</taxon>
        <taxon>Micrococcales</taxon>
        <taxon>Dermabacteraceae</taxon>
        <taxon>Brachybacterium</taxon>
    </lineage>
</organism>
<dbReference type="SUPFAM" id="SSF54211">
    <property type="entry name" value="Ribosomal protein S5 domain 2-like"/>
    <property type="match status" value="1"/>
</dbReference>
<comment type="caution">
    <text evidence="4">The sequence shown here is derived from an EMBL/GenBank/DDBJ whole genome shotgun (WGS) entry which is preliminary data.</text>
</comment>
<dbReference type="PROSITE" id="PS51786">
    <property type="entry name" value="LON_PROTEOLYTIC"/>
    <property type="match status" value="1"/>
</dbReference>
<dbReference type="Pfam" id="PF05362">
    <property type="entry name" value="Lon_C"/>
    <property type="match status" value="1"/>
</dbReference>
<name>A0ABT0QWE1_9MICO</name>
<dbReference type="Gene3D" id="2.30.42.10">
    <property type="match status" value="1"/>
</dbReference>
<dbReference type="PANTHER" id="PTHR10046">
    <property type="entry name" value="ATP DEPENDENT LON PROTEASE FAMILY MEMBER"/>
    <property type="match status" value="1"/>
</dbReference>
<dbReference type="InterPro" id="IPR027065">
    <property type="entry name" value="Lon_Prtase"/>
</dbReference>